<dbReference type="PANTHER" id="PTHR30221:SF1">
    <property type="entry name" value="SMALL-CONDUCTANCE MECHANOSENSITIVE CHANNEL"/>
    <property type="match status" value="1"/>
</dbReference>
<dbReference type="Gene3D" id="1.10.287.1260">
    <property type="match status" value="1"/>
</dbReference>
<feature type="compositionally biased region" description="Low complexity" evidence="1">
    <location>
        <begin position="376"/>
        <end position="389"/>
    </location>
</feature>
<dbReference type="RefSeq" id="WP_082791474.1">
    <property type="nucleotide sequence ID" value="NZ_CBDRGN010000001.1"/>
</dbReference>
<evidence type="ECO:0000313" key="4">
    <source>
        <dbReference type="Proteomes" id="UP000182241"/>
    </source>
</evidence>
<keyword evidence="2" id="KW-0472">Membrane</keyword>
<feature type="transmembrane region" description="Helical" evidence="2">
    <location>
        <begin position="113"/>
        <end position="137"/>
    </location>
</feature>
<feature type="transmembrane region" description="Helical" evidence="2">
    <location>
        <begin position="80"/>
        <end position="101"/>
    </location>
</feature>
<gene>
    <name evidence="3" type="ORF">SAMN04489793_2036</name>
</gene>
<proteinExistence type="predicted"/>
<dbReference type="OrthoDB" id="5184470at2"/>
<dbReference type="Proteomes" id="UP000182241">
    <property type="component" value="Unassembled WGS sequence"/>
</dbReference>
<organism evidence="3 4">
    <name type="scientific">Tsukamurella tyrosinosolvens</name>
    <dbReference type="NCBI Taxonomy" id="57704"/>
    <lineage>
        <taxon>Bacteria</taxon>
        <taxon>Bacillati</taxon>
        <taxon>Actinomycetota</taxon>
        <taxon>Actinomycetes</taxon>
        <taxon>Mycobacteriales</taxon>
        <taxon>Tsukamurellaceae</taxon>
        <taxon>Tsukamurella</taxon>
    </lineage>
</organism>
<protein>
    <submittedName>
        <fullName evidence="3">Conserved TM helix</fullName>
    </submittedName>
</protein>
<feature type="transmembrane region" description="Helical" evidence="2">
    <location>
        <begin position="149"/>
        <end position="171"/>
    </location>
</feature>
<accession>A0A1H4RMY9</accession>
<reference evidence="4" key="1">
    <citation type="submission" date="2016-10" db="EMBL/GenBank/DDBJ databases">
        <authorList>
            <person name="Varghese N."/>
            <person name="Submissions S."/>
        </authorList>
    </citation>
    <scope>NUCLEOTIDE SEQUENCE [LARGE SCALE GENOMIC DNA]</scope>
    <source>
        <strain evidence="4">DSM 44234</strain>
    </source>
</reference>
<dbReference type="STRING" id="57704.SAMN04489793_2036"/>
<feature type="compositionally biased region" description="Basic and acidic residues" evidence="1">
    <location>
        <begin position="227"/>
        <end position="239"/>
    </location>
</feature>
<evidence type="ECO:0000256" key="2">
    <source>
        <dbReference type="SAM" id="Phobius"/>
    </source>
</evidence>
<feature type="compositionally biased region" description="Low complexity" evidence="1">
    <location>
        <begin position="314"/>
        <end position="326"/>
    </location>
</feature>
<dbReference type="InterPro" id="IPR008910">
    <property type="entry name" value="MSC_TM_helix"/>
</dbReference>
<keyword evidence="4" id="KW-1185">Reference proteome</keyword>
<sequence length="415" mass="43208">MTSQLAIDYGAGLSDAWSSVATFVPKLAAFLVILIIGWIIAKILSKIIAKILAKVGFDRLAERSGLQGVLAKSDYDASTLLAKVVYYAVLLITLQLAIGVFGPNPIGDLLSRFVAWLPKLFVAILIIVIVAAIAKAVKDIVGGALGSASYGPLLATIASLFIWGAGIIAALNQIGVATTVTTPVLVAVLATLGGVIVVGVGGGLVKPMQQRWDGWLGKIEAEIPARKAEREAAAKETARHGQAQRPDPAAGDHPLAQATIQGAAQAPAQAPGYQPPLPPQAPLSTQHTQAVPQQAPSTGQQFAQGGQPPTVGLPAQPAGQHQPGQHQYGGRAPQHSAPSQQQGWQPGPDAWNRQAPEAPTWQPGETPQTGQHAGHPGAEPQGWQQGWQPGPDPERWPGSDPQDPGRPGGQQPPQN</sequence>
<dbReference type="EMBL" id="FNSA01000003">
    <property type="protein sequence ID" value="SEC33229.1"/>
    <property type="molecule type" value="Genomic_DNA"/>
</dbReference>
<keyword evidence="2" id="KW-1133">Transmembrane helix</keyword>
<dbReference type="PANTHER" id="PTHR30221">
    <property type="entry name" value="SMALL-CONDUCTANCE MECHANOSENSITIVE CHANNEL"/>
    <property type="match status" value="1"/>
</dbReference>
<dbReference type="GO" id="GO:0008381">
    <property type="term" value="F:mechanosensitive monoatomic ion channel activity"/>
    <property type="evidence" value="ECO:0007669"/>
    <property type="project" value="InterPro"/>
</dbReference>
<name>A0A1H4RMY9_TSUTY</name>
<keyword evidence="2" id="KW-0812">Transmembrane</keyword>
<evidence type="ECO:0000313" key="3">
    <source>
        <dbReference type="EMBL" id="SEC33229.1"/>
    </source>
</evidence>
<feature type="transmembrane region" description="Helical" evidence="2">
    <location>
        <begin position="20"/>
        <end position="41"/>
    </location>
</feature>
<feature type="compositionally biased region" description="Polar residues" evidence="1">
    <location>
        <begin position="287"/>
        <end position="304"/>
    </location>
</feature>
<feature type="region of interest" description="Disordered" evidence="1">
    <location>
        <begin position="227"/>
        <end position="415"/>
    </location>
</feature>
<evidence type="ECO:0000256" key="1">
    <source>
        <dbReference type="SAM" id="MobiDB-lite"/>
    </source>
</evidence>
<feature type="transmembrane region" description="Helical" evidence="2">
    <location>
        <begin position="183"/>
        <end position="205"/>
    </location>
</feature>
<feature type="compositionally biased region" description="Low complexity" evidence="1">
    <location>
        <begin position="256"/>
        <end position="272"/>
    </location>
</feature>
<dbReference type="Pfam" id="PF05552">
    <property type="entry name" value="MS_channel_1st_1"/>
    <property type="match status" value="2"/>
</dbReference>
<dbReference type="InterPro" id="IPR045275">
    <property type="entry name" value="MscS_archaea/bacteria_type"/>
</dbReference>
<dbReference type="AlphaFoldDB" id="A0A1H4RMY9"/>